<evidence type="ECO:0000313" key="1">
    <source>
        <dbReference type="EnsemblMetazoa" id="PPA41204.1"/>
    </source>
</evidence>
<accession>A0A2A6CKU4</accession>
<organism evidence="1 2">
    <name type="scientific">Pristionchus pacificus</name>
    <name type="common">Parasitic nematode worm</name>
    <dbReference type="NCBI Taxonomy" id="54126"/>
    <lineage>
        <taxon>Eukaryota</taxon>
        <taxon>Metazoa</taxon>
        <taxon>Ecdysozoa</taxon>
        <taxon>Nematoda</taxon>
        <taxon>Chromadorea</taxon>
        <taxon>Rhabditida</taxon>
        <taxon>Rhabditina</taxon>
        <taxon>Diplogasteromorpha</taxon>
        <taxon>Diplogasteroidea</taxon>
        <taxon>Neodiplogasteridae</taxon>
        <taxon>Pristionchus</taxon>
    </lineage>
</organism>
<dbReference type="EnsemblMetazoa" id="PPA41204.1">
    <property type="protein sequence ID" value="PPA41204.1"/>
    <property type="gene ID" value="WBGene00279573"/>
</dbReference>
<accession>A0A8R1Z180</accession>
<proteinExistence type="predicted"/>
<evidence type="ECO:0000313" key="2">
    <source>
        <dbReference type="Proteomes" id="UP000005239"/>
    </source>
</evidence>
<dbReference type="AlphaFoldDB" id="A0A2A6CKU4"/>
<gene>
    <name evidence="1" type="primary">WBGene00279573</name>
</gene>
<dbReference type="Proteomes" id="UP000005239">
    <property type="component" value="Unassembled WGS sequence"/>
</dbReference>
<keyword evidence="2" id="KW-1185">Reference proteome</keyword>
<sequence length="122" mass="13303">MQKGDLLGKILDEVCPICDWKEAGRNFGVLNARIAQINAAIVLATIAIYGAFAFACGGHIAHVMRQHMRKSTMVIQSEKYFSFADNNFRYISSNSNNAVRVASILQGCSNVGSSSRNFSLLA</sequence>
<protein>
    <submittedName>
        <fullName evidence="1">Uncharacterized protein</fullName>
    </submittedName>
</protein>
<name>A0A2A6CKU4_PRIPA</name>
<reference evidence="1" key="2">
    <citation type="submission" date="2022-06" db="UniProtKB">
        <authorList>
            <consortium name="EnsemblMetazoa"/>
        </authorList>
    </citation>
    <scope>IDENTIFICATION</scope>
    <source>
        <strain evidence="1">PS312</strain>
    </source>
</reference>
<reference evidence="2" key="1">
    <citation type="journal article" date="2008" name="Nat. Genet.">
        <title>The Pristionchus pacificus genome provides a unique perspective on nematode lifestyle and parasitism.</title>
        <authorList>
            <person name="Dieterich C."/>
            <person name="Clifton S.W."/>
            <person name="Schuster L.N."/>
            <person name="Chinwalla A."/>
            <person name="Delehaunty K."/>
            <person name="Dinkelacker I."/>
            <person name="Fulton L."/>
            <person name="Fulton R."/>
            <person name="Godfrey J."/>
            <person name="Minx P."/>
            <person name="Mitreva M."/>
            <person name="Roeseler W."/>
            <person name="Tian H."/>
            <person name="Witte H."/>
            <person name="Yang S.P."/>
            <person name="Wilson R.K."/>
            <person name="Sommer R.J."/>
        </authorList>
    </citation>
    <scope>NUCLEOTIDE SEQUENCE [LARGE SCALE GENOMIC DNA]</scope>
    <source>
        <strain evidence="2">PS312</strain>
    </source>
</reference>